<dbReference type="RefSeq" id="WP_125943314.1">
    <property type="nucleotide sequence ID" value="NZ_PXZH01000002.1"/>
</dbReference>
<accession>A0A3R9YCR8</accession>
<comment type="caution">
    <text evidence="1">The sequence shown here is derived from an EMBL/GenBank/DDBJ whole genome shotgun (WGS) entry which is preliminary data.</text>
</comment>
<keyword evidence="2" id="KW-1185">Reference proteome</keyword>
<gene>
    <name evidence="1" type="ORF">C7P63_06300</name>
</gene>
<reference evidence="1 2" key="1">
    <citation type="submission" date="2018-03" db="EMBL/GenBank/DDBJ databases">
        <authorList>
            <person name="Gulvik C.A."/>
        </authorList>
    </citation>
    <scope>NUCLEOTIDE SEQUENCE [LARGE SCALE GENOMIC DNA]</scope>
    <source>
        <strain evidence="1 2">JCM 31581</strain>
    </source>
</reference>
<sequence length="245" mass="27324">METRKKNLSLRGAFILGILIILTLGLLGRTIAKYTTTKSITANARVAEFKVGLEATQDGETFNSDPFTLGNPLYDNWPDNSGFTVDSDFEANKPAKEEDVWSNKGEKEAKPIAPGTSSIVVVKLTNDSEVSVKAKLKLGLVKISGVTEYEGYSAEKIQNMLKEAIQFRIERTNGSDEDWKSLENISEVSRELDITEKDNKEIAIAWRWLFERPGKDEEDTILGKVAAKGELEIEMDVQAQFDQID</sequence>
<dbReference type="AlphaFoldDB" id="A0A3R9YCR8"/>
<dbReference type="Proteomes" id="UP000277864">
    <property type="component" value="Unassembled WGS sequence"/>
</dbReference>
<evidence type="ECO:0000313" key="1">
    <source>
        <dbReference type="EMBL" id="RST89381.1"/>
    </source>
</evidence>
<organism evidence="1 2">
    <name type="scientific">Vagococcus humatus</name>
    <dbReference type="NCBI Taxonomy" id="1889241"/>
    <lineage>
        <taxon>Bacteria</taxon>
        <taxon>Bacillati</taxon>
        <taxon>Bacillota</taxon>
        <taxon>Bacilli</taxon>
        <taxon>Lactobacillales</taxon>
        <taxon>Enterococcaceae</taxon>
        <taxon>Vagococcus</taxon>
    </lineage>
</organism>
<proteinExistence type="predicted"/>
<evidence type="ECO:0000313" key="2">
    <source>
        <dbReference type="Proteomes" id="UP000277864"/>
    </source>
</evidence>
<dbReference type="EMBL" id="PXZH01000002">
    <property type="protein sequence ID" value="RST89381.1"/>
    <property type="molecule type" value="Genomic_DNA"/>
</dbReference>
<protein>
    <submittedName>
        <fullName evidence="1">Uncharacterized protein</fullName>
    </submittedName>
</protein>
<name>A0A3R9YCR8_9ENTE</name>